<feature type="transmembrane region" description="Helical" evidence="1">
    <location>
        <begin position="104"/>
        <end position="124"/>
    </location>
</feature>
<sequence>MRTTPDRIRHAVLFEIVGLVFLIGGGWLITGFDLGALGVVGVVSSVVATIWNYLYNLGFDHALKRLRGSVVKTHPIRALHAVLFEAGLLVILLPFVAWVLGISLWHAFLFDLGVAGFYVVYGYLFNWAYDRIFPLPGMPGHAAAG</sequence>
<accession>A0A099GAI2</accession>
<accession>A0A099G8E6</accession>
<name>A0A099G8E6_9RHOB</name>
<dbReference type="AlphaFoldDB" id="A0A099G8E6"/>
<keyword evidence="1" id="KW-0812">Transmembrane</keyword>
<protein>
    <submittedName>
        <fullName evidence="3">Membrane protein</fullName>
    </submittedName>
</protein>
<feature type="domain" description="Chlorhexidine efflux transporter" evidence="2">
    <location>
        <begin position="73"/>
        <end position="134"/>
    </location>
</feature>
<gene>
    <name evidence="3" type="ORF">IX56_15895</name>
</gene>
<keyword evidence="1" id="KW-1133">Transmembrane helix</keyword>
<reference evidence="3 4" key="1">
    <citation type="submission" date="2014-09" db="EMBL/GenBank/DDBJ databases">
        <authorList>
            <person name="McGinnis J.M."/>
            <person name="Wolfgang W.J."/>
        </authorList>
    </citation>
    <scope>NUCLEOTIDE SEQUENCE [LARGE SCALE GENOMIC DNA]</scope>
    <source>
        <strain evidence="3 4">5503</strain>
    </source>
</reference>
<feature type="transmembrane region" description="Helical" evidence="1">
    <location>
        <begin position="76"/>
        <end position="98"/>
    </location>
</feature>
<feature type="transmembrane region" description="Helical" evidence="1">
    <location>
        <begin position="12"/>
        <end position="29"/>
    </location>
</feature>
<feature type="domain" description="Chlorhexidine efflux transporter" evidence="2">
    <location>
        <begin position="2"/>
        <end position="65"/>
    </location>
</feature>
<organism evidence="3 4">
    <name type="scientific">Paracoccus sanguinis</name>
    <dbReference type="NCBI Taxonomy" id="1545044"/>
    <lineage>
        <taxon>Bacteria</taxon>
        <taxon>Pseudomonadati</taxon>
        <taxon>Pseudomonadota</taxon>
        <taxon>Alphaproteobacteria</taxon>
        <taxon>Rhodobacterales</taxon>
        <taxon>Paracoccaceae</taxon>
        <taxon>Paracoccus</taxon>
    </lineage>
</organism>
<evidence type="ECO:0000256" key="1">
    <source>
        <dbReference type="SAM" id="Phobius"/>
    </source>
</evidence>
<comment type="caution">
    <text evidence="3">The sequence shown here is derived from an EMBL/GenBank/DDBJ whole genome shotgun (WGS) entry which is preliminary data.</text>
</comment>
<dbReference type="NCBIfam" id="NF033664">
    <property type="entry name" value="PACE_transport"/>
    <property type="match status" value="1"/>
</dbReference>
<dbReference type="InterPro" id="IPR007896">
    <property type="entry name" value="BTP_bacteria"/>
</dbReference>
<proteinExistence type="predicted"/>
<dbReference type="InterPro" id="IPR058208">
    <property type="entry name" value="PACE"/>
</dbReference>
<keyword evidence="1" id="KW-0472">Membrane</keyword>
<evidence type="ECO:0000313" key="4">
    <source>
        <dbReference type="Proteomes" id="UP000029858"/>
    </source>
</evidence>
<evidence type="ECO:0000259" key="2">
    <source>
        <dbReference type="Pfam" id="PF05232"/>
    </source>
</evidence>
<dbReference type="EMBL" id="JRKQ01000127">
    <property type="protein sequence ID" value="KGJ19562.1"/>
    <property type="molecule type" value="Genomic_DNA"/>
</dbReference>
<dbReference type="Pfam" id="PF05232">
    <property type="entry name" value="BTP"/>
    <property type="match status" value="2"/>
</dbReference>
<dbReference type="Proteomes" id="UP000029858">
    <property type="component" value="Unassembled WGS sequence"/>
</dbReference>
<feature type="transmembrane region" description="Helical" evidence="1">
    <location>
        <begin position="35"/>
        <end position="55"/>
    </location>
</feature>
<reference evidence="3 4" key="2">
    <citation type="submission" date="2014-10" db="EMBL/GenBank/DDBJ databases">
        <title>Paracoccus sanguinis sp. nov., isolated from clinical specimens of New York State patients.</title>
        <authorList>
            <person name="Mingle L.A."/>
            <person name="Cole J.A."/>
            <person name="Lapierre P."/>
            <person name="Musser K.A."/>
        </authorList>
    </citation>
    <scope>NUCLEOTIDE SEQUENCE [LARGE SCALE GENOMIC DNA]</scope>
    <source>
        <strain evidence="3 4">5503</strain>
    </source>
</reference>
<evidence type="ECO:0000313" key="3">
    <source>
        <dbReference type="EMBL" id="KGJ19562.1"/>
    </source>
</evidence>